<dbReference type="GO" id="GO:0030286">
    <property type="term" value="C:dynein complex"/>
    <property type="evidence" value="ECO:0007669"/>
    <property type="project" value="UniProtKB-KW"/>
</dbReference>
<evidence type="ECO:0000256" key="1">
    <source>
        <dbReference type="ARBA" id="ARBA00023017"/>
    </source>
</evidence>
<evidence type="ECO:0000313" key="8">
    <source>
        <dbReference type="Proteomes" id="UP001497382"/>
    </source>
</evidence>
<dbReference type="PANTHER" id="PTHR13183:SF0">
    <property type="entry name" value="AXONEMAL DYNEIN LIGHT INTERMEDIATE POLYPEPTIDE 1"/>
    <property type="match status" value="1"/>
</dbReference>
<feature type="region of interest" description="Disordered" evidence="6">
    <location>
        <begin position="1"/>
        <end position="40"/>
    </location>
</feature>
<evidence type="ECO:0000256" key="3">
    <source>
        <dbReference type="ARBA" id="ARBA00023175"/>
    </source>
</evidence>
<keyword evidence="2 5" id="KW-0175">Coiled coil</keyword>
<evidence type="ECO:0000256" key="6">
    <source>
        <dbReference type="SAM" id="MobiDB-lite"/>
    </source>
</evidence>
<dbReference type="Pfam" id="PF10211">
    <property type="entry name" value="Ax_dynein_light"/>
    <property type="match status" value="1"/>
</dbReference>
<protein>
    <recommendedName>
        <fullName evidence="9">Dynein light chain</fullName>
    </recommendedName>
</protein>
<dbReference type="EMBL" id="CAXIEN010000121">
    <property type="protein sequence ID" value="CAL1279419.1"/>
    <property type="molecule type" value="Genomic_DNA"/>
</dbReference>
<feature type="compositionally biased region" description="Acidic residues" evidence="6">
    <location>
        <begin position="16"/>
        <end position="38"/>
    </location>
</feature>
<dbReference type="GO" id="GO:0097546">
    <property type="term" value="C:ciliary base"/>
    <property type="evidence" value="ECO:0007669"/>
    <property type="project" value="TreeGrafter"/>
</dbReference>
<keyword evidence="1" id="KW-0243">Dynein</keyword>
<evidence type="ECO:0000313" key="7">
    <source>
        <dbReference type="EMBL" id="CAL1279419.1"/>
    </source>
</evidence>
<evidence type="ECO:0000256" key="5">
    <source>
        <dbReference type="SAM" id="Coils"/>
    </source>
</evidence>
<evidence type="ECO:0008006" key="9">
    <source>
        <dbReference type="Google" id="ProtNLM"/>
    </source>
</evidence>
<dbReference type="GO" id="GO:0045504">
    <property type="term" value="F:dynein heavy chain binding"/>
    <property type="evidence" value="ECO:0007669"/>
    <property type="project" value="TreeGrafter"/>
</dbReference>
<feature type="coiled-coil region" evidence="5">
    <location>
        <begin position="162"/>
        <end position="234"/>
    </location>
</feature>
<dbReference type="PANTHER" id="PTHR13183">
    <property type="entry name" value="AXONEMAL INNER ARM DYNEIN LIGHT CHAIN 28"/>
    <property type="match status" value="1"/>
</dbReference>
<accession>A0AAV2A7T1</accession>
<comment type="similarity">
    <text evidence="4">Belongs to the inner dynein arm light chain family.</text>
</comment>
<dbReference type="Proteomes" id="UP001497382">
    <property type="component" value="Unassembled WGS sequence"/>
</dbReference>
<organism evidence="7 8">
    <name type="scientific">Larinioides sclopetarius</name>
    <dbReference type="NCBI Taxonomy" id="280406"/>
    <lineage>
        <taxon>Eukaryota</taxon>
        <taxon>Metazoa</taxon>
        <taxon>Ecdysozoa</taxon>
        <taxon>Arthropoda</taxon>
        <taxon>Chelicerata</taxon>
        <taxon>Arachnida</taxon>
        <taxon>Araneae</taxon>
        <taxon>Araneomorphae</taxon>
        <taxon>Entelegynae</taxon>
        <taxon>Araneoidea</taxon>
        <taxon>Araneidae</taxon>
        <taxon>Larinioides</taxon>
    </lineage>
</organism>
<dbReference type="GO" id="GO:0005930">
    <property type="term" value="C:axoneme"/>
    <property type="evidence" value="ECO:0007669"/>
    <property type="project" value="TreeGrafter"/>
</dbReference>
<feature type="compositionally biased region" description="Basic and acidic residues" evidence="6">
    <location>
        <begin position="1"/>
        <end position="12"/>
    </location>
</feature>
<name>A0AAV2A7T1_9ARAC</name>
<evidence type="ECO:0000256" key="2">
    <source>
        <dbReference type="ARBA" id="ARBA00023054"/>
    </source>
</evidence>
<evidence type="ECO:0000256" key="4">
    <source>
        <dbReference type="ARBA" id="ARBA00038114"/>
    </source>
</evidence>
<keyword evidence="3" id="KW-0505">Motor protein</keyword>
<dbReference type="InterPro" id="IPR019347">
    <property type="entry name" value="Axonemal_dynein_light_chain"/>
</dbReference>
<comment type="caution">
    <text evidence="7">The sequence shown here is derived from an EMBL/GenBank/DDBJ whole genome shotgun (WGS) entry which is preliminary data.</text>
</comment>
<proteinExistence type="inferred from homology"/>
<dbReference type="AlphaFoldDB" id="A0AAV2A7T1"/>
<reference evidence="7 8" key="1">
    <citation type="submission" date="2024-04" db="EMBL/GenBank/DDBJ databases">
        <authorList>
            <person name="Rising A."/>
            <person name="Reimegard J."/>
            <person name="Sonavane S."/>
            <person name="Akerstrom W."/>
            <person name="Nylinder S."/>
            <person name="Hedman E."/>
            <person name="Kallberg Y."/>
        </authorList>
    </citation>
    <scope>NUCLEOTIDE SEQUENCE [LARGE SCALE GENOMIC DNA]</scope>
</reference>
<gene>
    <name evidence="7" type="ORF">LARSCL_LOCUS10344</name>
</gene>
<keyword evidence="8" id="KW-1185">Reference proteome</keyword>
<sequence>MPDSHITSKESSDSSTDSEEEEEEFPEEIGDDRGDLDDSDRAEAICKETVERILDSVFIPRKIEKKGKMYLMRLSREPVSRDDVIELSKTFEDCLGEKQVKMSGYCPIRRELYDLLFTELIREVTIDCAERGSLLLRVRDEFQLTMNAYQKLYECGVEYGSRKALEAEVEQQKVEIQYKQLQAEVQRVEQKSKELRAEIAAEEKLRQQSIDMKQARHEERMEFLKKLNRQLKEQISYIS</sequence>